<dbReference type="EMBL" id="JAYMYQ010000004">
    <property type="protein sequence ID" value="KAK7337313.1"/>
    <property type="molecule type" value="Genomic_DNA"/>
</dbReference>
<dbReference type="AlphaFoldDB" id="A0AAN9LPR9"/>
<protein>
    <submittedName>
        <fullName evidence="1">Uncharacterized protein</fullName>
    </submittedName>
</protein>
<accession>A0AAN9LPR9</accession>
<reference evidence="1 2" key="1">
    <citation type="submission" date="2024-01" db="EMBL/GenBank/DDBJ databases">
        <title>The genomes of 5 underutilized Papilionoideae crops provide insights into root nodulation and disease resistanc.</title>
        <authorList>
            <person name="Jiang F."/>
        </authorList>
    </citation>
    <scope>NUCLEOTIDE SEQUENCE [LARGE SCALE GENOMIC DNA]</scope>
    <source>
        <strain evidence="1">LVBAO_FW01</strain>
        <tissue evidence="1">Leaves</tissue>
    </source>
</reference>
<comment type="caution">
    <text evidence="1">The sequence shown here is derived from an EMBL/GenBank/DDBJ whole genome shotgun (WGS) entry which is preliminary data.</text>
</comment>
<dbReference type="Proteomes" id="UP001367508">
    <property type="component" value="Unassembled WGS sequence"/>
</dbReference>
<evidence type="ECO:0000313" key="1">
    <source>
        <dbReference type="EMBL" id="KAK7337313.1"/>
    </source>
</evidence>
<organism evidence="1 2">
    <name type="scientific">Canavalia gladiata</name>
    <name type="common">Sword bean</name>
    <name type="synonym">Dolichos gladiatus</name>
    <dbReference type="NCBI Taxonomy" id="3824"/>
    <lineage>
        <taxon>Eukaryota</taxon>
        <taxon>Viridiplantae</taxon>
        <taxon>Streptophyta</taxon>
        <taxon>Embryophyta</taxon>
        <taxon>Tracheophyta</taxon>
        <taxon>Spermatophyta</taxon>
        <taxon>Magnoliopsida</taxon>
        <taxon>eudicotyledons</taxon>
        <taxon>Gunneridae</taxon>
        <taxon>Pentapetalae</taxon>
        <taxon>rosids</taxon>
        <taxon>fabids</taxon>
        <taxon>Fabales</taxon>
        <taxon>Fabaceae</taxon>
        <taxon>Papilionoideae</taxon>
        <taxon>50 kb inversion clade</taxon>
        <taxon>NPAAA clade</taxon>
        <taxon>indigoferoid/millettioid clade</taxon>
        <taxon>Phaseoleae</taxon>
        <taxon>Canavalia</taxon>
    </lineage>
</organism>
<sequence>MVVDNEPRSIINENASLWKIFAKWPSILVKILMEGTVVKSVMLWENPIILIEDQQISDMNSMLKLLELAGSNGG</sequence>
<evidence type="ECO:0000313" key="2">
    <source>
        <dbReference type="Proteomes" id="UP001367508"/>
    </source>
</evidence>
<proteinExistence type="predicted"/>
<gene>
    <name evidence="1" type="ORF">VNO77_17879</name>
</gene>
<name>A0AAN9LPR9_CANGL</name>
<keyword evidence="2" id="KW-1185">Reference proteome</keyword>